<dbReference type="SUPFAM" id="SSF55729">
    <property type="entry name" value="Acyl-CoA N-acyltransferases (Nat)"/>
    <property type="match status" value="1"/>
</dbReference>
<dbReference type="GO" id="GO:0016747">
    <property type="term" value="F:acyltransferase activity, transferring groups other than amino-acyl groups"/>
    <property type="evidence" value="ECO:0007669"/>
    <property type="project" value="InterPro"/>
</dbReference>
<feature type="domain" description="N-acetyltransferase" evidence="1">
    <location>
        <begin position="67"/>
        <end position="225"/>
    </location>
</feature>
<dbReference type="CDD" id="cd04301">
    <property type="entry name" value="NAT_SF"/>
    <property type="match status" value="1"/>
</dbReference>
<sequence>MSAAPTRPQFRVLPATEKDCPGMARVEVLSFSDVVNEPQENSIVRIMLGPPTEQCIEVRTKNFIDRFRTHPATRIWKAVVDDENEADGEKIVACGLWKFFTTPEKIPEWKDITEWPLEVSPDACNEFAGAITEMRRKYMDNKSYGFLEILGTLPEYRGCGIASAMVKVGLEQAKEEGLKEFWINASIDAEGLYRKYGFKQVDAVKRDISKYGGVGNSNIMGMWMAFDSSMSPPVYT</sequence>
<dbReference type="PANTHER" id="PTHR42791">
    <property type="entry name" value="GNAT FAMILY ACETYLTRANSFERASE"/>
    <property type="match status" value="1"/>
</dbReference>
<proteinExistence type="predicted"/>
<evidence type="ECO:0000313" key="3">
    <source>
        <dbReference type="Proteomes" id="UP001149165"/>
    </source>
</evidence>
<dbReference type="PROSITE" id="PS51186">
    <property type="entry name" value="GNAT"/>
    <property type="match status" value="1"/>
</dbReference>
<reference evidence="2" key="2">
    <citation type="journal article" date="2023" name="IMA Fungus">
        <title>Comparative genomic study of the Penicillium genus elucidates a diverse pangenome and 15 lateral gene transfer events.</title>
        <authorList>
            <person name="Petersen C."/>
            <person name="Sorensen T."/>
            <person name="Nielsen M.R."/>
            <person name="Sondergaard T.E."/>
            <person name="Sorensen J.L."/>
            <person name="Fitzpatrick D.A."/>
            <person name="Frisvad J.C."/>
            <person name="Nielsen K.L."/>
        </authorList>
    </citation>
    <scope>NUCLEOTIDE SEQUENCE</scope>
    <source>
        <strain evidence="2">IBT 30069</strain>
    </source>
</reference>
<evidence type="ECO:0000313" key="2">
    <source>
        <dbReference type="EMBL" id="KAJ5116736.1"/>
    </source>
</evidence>
<evidence type="ECO:0000259" key="1">
    <source>
        <dbReference type="PROSITE" id="PS51186"/>
    </source>
</evidence>
<dbReference type="Pfam" id="PF00583">
    <property type="entry name" value="Acetyltransf_1"/>
    <property type="match status" value="1"/>
</dbReference>
<dbReference type="PANTHER" id="PTHR42791:SF1">
    <property type="entry name" value="N-ACETYLTRANSFERASE DOMAIN-CONTAINING PROTEIN"/>
    <property type="match status" value="1"/>
</dbReference>
<dbReference type="InterPro" id="IPR000182">
    <property type="entry name" value="GNAT_dom"/>
</dbReference>
<dbReference type="EMBL" id="JAPQKH010000001">
    <property type="protein sequence ID" value="KAJ5116736.1"/>
    <property type="molecule type" value="Genomic_DNA"/>
</dbReference>
<organism evidence="2 3">
    <name type="scientific">Penicillium angulare</name>
    <dbReference type="NCBI Taxonomy" id="116970"/>
    <lineage>
        <taxon>Eukaryota</taxon>
        <taxon>Fungi</taxon>
        <taxon>Dikarya</taxon>
        <taxon>Ascomycota</taxon>
        <taxon>Pezizomycotina</taxon>
        <taxon>Eurotiomycetes</taxon>
        <taxon>Eurotiomycetidae</taxon>
        <taxon>Eurotiales</taxon>
        <taxon>Aspergillaceae</taxon>
        <taxon>Penicillium</taxon>
    </lineage>
</organism>
<dbReference type="OrthoDB" id="2832510at2759"/>
<accession>A0A9W9GDQ9</accession>
<dbReference type="InterPro" id="IPR016181">
    <property type="entry name" value="Acyl_CoA_acyltransferase"/>
</dbReference>
<dbReference type="Proteomes" id="UP001149165">
    <property type="component" value="Unassembled WGS sequence"/>
</dbReference>
<keyword evidence="3" id="KW-1185">Reference proteome</keyword>
<dbReference type="Gene3D" id="3.40.630.30">
    <property type="match status" value="1"/>
</dbReference>
<dbReference type="AlphaFoldDB" id="A0A9W9GDQ9"/>
<gene>
    <name evidence="2" type="ORF">N7456_001084</name>
</gene>
<name>A0A9W9GDQ9_9EURO</name>
<protein>
    <recommendedName>
        <fullName evidence="1">N-acetyltransferase domain-containing protein</fullName>
    </recommendedName>
</protein>
<reference evidence="2" key="1">
    <citation type="submission" date="2022-11" db="EMBL/GenBank/DDBJ databases">
        <authorList>
            <person name="Petersen C."/>
        </authorList>
    </citation>
    <scope>NUCLEOTIDE SEQUENCE</scope>
    <source>
        <strain evidence="2">IBT 30069</strain>
    </source>
</reference>
<comment type="caution">
    <text evidence="2">The sequence shown here is derived from an EMBL/GenBank/DDBJ whole genome shotgun (WGS) entry which is preliminary data.</text>
</comment>
<dbReference type="InterPro" id="IPR052523">
    <property type="entry name" value="Trichothecene_AcTrans"/>
</dbReference>